<protein>
    <submittedName>
        <fullName evidence="1">Uncharacterized protein</fullName>
    </submittedName>
</protein>
<accession>A0ACC5XGI2</accession>
<dbReference type="EMBL" id="CM040473">
    <property type="protein sequence ID" value="MCI4389905.1"/>
    <property type="molecule type" value="Genomic_DNA"/>
</dbReference>
<gene>
    <name evidence="1" type="ORF">PGIGA_G00116520</name>
</gene>
<organism evidence="1 2">
    <name type="scientific">Pangasianodon gigas</name>
    <name type="common">Mekong giant catfish</name>
    <name type="synonym">Pangasius gigas</name>
    <dbReference type="NCBI Taxonomy" id="30993"/>
    <lineage>
        <taxon>Eukaryota</taxon>
        <taxon>Metazoa</taxon>
        <taxon>Chordata</taxon>
        <taxon>Craniata</taxon>
        <taxon>Vertebrata</taxon>
        <taxon>Euteleostomi</taxon>
        <taxon>Actinopterygii</taxon>
        <taxon>Neopterygii</taxon>
        <taxon>Teleostei</taxon>
        <taxon>Ostariophysi</taxon>
        <taxon>Siluriformes</taxon>
        <taxon>Pangasiidae</taxon>
        <taxon>Pangasianodon</taxon>
    </lineage>
</organism>
<name>A0ACC5XGI2_PANGG</name>
<proteinExistence type="predicted"/>
<evidence type="ECO:0000313" key="2">
    <source>
        <dbReference type="Proteomes" id="UP000829447"/>
    </source>
</evidence>
<keyword evidence="2" id="KW-1185">Reference proteome</keyword>
<sequence>MGDGEMECFGPAAVYLRKPEKERIEAQNRPFDAKTAVFVTDAAEMYVKGTLKSKEGGKATVETLDGKSVTVKEDDVHPMNPPKFDKIEDMAMMTHLNEPAVLYNLKERYAAWMIYTAIDILGFSADEKINIYKLTGAVMHHGNMKFKQKQREEQAEPDGTEVADKIAYLLGLNSADMLKALCYPRVKVGNEFVTKGQTVPQVNNSVMALCKSIYEKMFLWMVIRINEMLDTKQQRQFFIGVLDIAGFEIFDFNSLEQLCINFTNEKLQQFFNHHMFVLEQEEYKKEGIEWEFIDFGMDLAACIELIEKPMGIFSILEEECMFPKATDTSFKNKLHDQHLGKCNAFQKPKPAKGKAEAHFSLVHYAGTVDYNISGWLDKNKDPLNDSVVQLYQKSANKLLSFLYASHASADADAGGGKKGKKKGGSFQTVSALFRENLGKLMTNLKSTHPHFVRCLIPNESKTPGLMENYLVIHQLRCNGVLEGIRICRKGFPSRILYGDFKQRYKVLNASVIPEGQFIDNKKAAEKLLGSIDVDHTQYKFGHTKVFFKAGLLGTLEEMRDEKLASLVTMTQALCRGYLMRREFVKMMERRESIYSIQYNIRSFMNVKHWPWMKLYFKIKPLLKSAETEKEMAAMKENFEKMKEDLAKALAKKKELEEKMVSLLQEKNDLQLQVTAETENLADAEERCEGLIKSKIQLEAKLKETTERLEDEEEINAELTAKKRKLEDECSELKKDIDDLELTLAKVEKEKHATENKVKNLTEEMTSQDESIAKLTKEKKALQEAHQQTLDDLQAEEDKVNTLTKSKTKLEQQVDDLEGSLEQEKKLRMDLERAKRKLEGDLKLAQESIMDLENDKQQSEEKIKKKDFEVSQLLSKIEDEQSLGAQLQKKIKELQARIEELEEEIEAERAARAKVEKQRADLSRELEEISERLEEAGGATAAQIEMNKKREAEFQKLRRDLEESTLQHEATAAALRKKQADSVAELGEQIDNLQRVKQKLEKEKSEYKMEIDDLSSNMEAVAKGKANLEKMCRTLEDQLSELKTKNDENVRQLNDINTQKARLQTENGELGRQVEEKDALVSQLSRGKQAYTQQIEELKRVTEEEVKAKNALAHAVQSARHDCDLLREQFEEEQEAKAELQRAMSKANSEVAQWRTKYETDAIQRTEELEEAKKKLAQRLQDAEESIEAVNSKCASLEKTKQRLQGEVEDLMIDVERANALAANLDKKQRNFDKVLAEWKQKYEEGQAELEGAQKEARSLSTELFKMKNSYEEALDQLETLKRENKNLQQEISDLTEQIGETGKTIHELEKAKKTVETEKSEIQTALEEAEGTLEHEESKILRVQLELNQVKSEIDRKLAEKDEEMEQIKRNSQRVIESMQSTLDSEVRSRNDALRVKKKMEGDLNEMEIQLSHANRQAAEAQKQLRNVQGQLKDAQLHLDEAVRGQEDMKEQVAMVERRNNLMLAEIEELRAALEQTERGRKVAEQELVDASERVGLLHSQNTSLLNTKKKLEADLVQVQSEVDDTIQEARNAEEKAKKAITDAAMMAEELKKEQDTSAHLERMKKNLEVTVKDLQHRLDEAENLAMKGGKKQLQKLESRVRELESEVEAEQRRGAEAVKGVRKYERRVKELTYQTEEDKKNVTRLQDLVDKLQLKVKAYKRQAEEAWLPVYDAVVVAGYRGKKRIEAPPHIFSISDNAYQFMLTDRENQSVLITGESGAGKTVNTKRVIQYFAMVGMSSQKKAEPTPGKMQGSLEDQIVAANPLLEAYGNAKTVRNDNSSRFGKFIRIHFGQSGKLASADIETYLLEKSRVTFQLSAERSYHIFYQLMTGHKPELLEALLITTNPYDYPMISQGEITVKSINDVEEFIATDEEQANTHLSRFRKVQHEMEEAQERADIAESQVNKLRAKSRDAGKIERFGLKAKPYIRKKPATAHHLANPIPTVKHDEALLITTNPYDYPMISQGEITVKSINDVEEFIATDTAIDILGFTADEKINIYKLTGAVMHHGNMKFKQKQREEQAEPDGTEVADKIAYLLGLNSADMLKALCYPRVKVGNEFVTKGQTVPQVNNSVMALCKSIYEKMFLWMVVRINEMLDTKQQRQFFIGVLDIAGFEIFDFNSLEQLCINFTNEKLQQFFNHHMFVLEQEEYKKEGIEWEFIDFGMDLATCIELIEKPMGIFSILEEECMFPKATDTSFKNKLHDQHLGKCACFQKPKPAKGKAEAHFSLVHYAGTVDYNISGWLDKNKDPLNDSVVQLYQKAANKLLSHLYVAHAAADGKININKVNNSHYTSTD</sequence>
<dbReference type="Proteomes" id="UP000829447">
    <property type="component" value="Linkage Group LG20"/>
</dbReference>
<comment type="caution">
    <text evidence="1">The sequence shown here is derived from an EMBL/GenBank/DDBJ whole genome shotgun (WGS) entry which is preliminary data.</text>
</comment>
<reference evidence="1 2" key="1">
    <citation type="journal article" date="2022" name="bioRxiv">
        <title>An ancient truncated duplication of the anti-Mullerian hormone receptor type 2 gene is a potential conserved master sex determinant in the Pangasiidae catfish family.</title>
        <authorList>
            <person name="Wen M."/>
            <person name="Pan Q."/>
            <person name="Jouanno E."/>
            <person name="Montfort J."/>
            <person name="Zahm M."/>
            <person name="Cabau C."/>
            <person name="Klopp C."/>
            <person name="Iampietro C."/>
            <person name="Roques C."/>
            <person name="Bouchez O."/>
            <person name="Castinel A."/>
            <person name="Donnadieu C."/>
            <person name="Parrinello H."/>
            <person name="Poncet C."/>
            <person name="Belmonte E."/>
            <person name="Gautier V."/>
            <person name="Avarre J.-C."/>
            <person name="Dugue R."/>
            <person name="Gustiano R."/>
            <person name="Ha T.T.T."/>
            <person name="Campet M."/>
            <person name="Sriphairoj K."/>
            <person name="Ribolli J."/>
            <person name="de Almeida F.L."/>
            <person name="Desvignes T."/>
            <person name="Postlethwait J.H."/>
            <person name="Bucao C.F."/>
            <person name="Robinson-Rechavi M."/>
            <person name="Bobe J."/>
            <person name="Herpin A."/>
            <person name="Guiguen Y."/>
        </authorList>
    </citation>
    <scope>NUCLEOTIDE SEQUENCE [LARGE SCALE GENOMIC DNA]</scope>
    <source>
        <strain evidence="1">YG-Dec2019</strain>
    </source>
</reference>
<evidence type="ECO:0000313" key="1">
    <source>
        <dbReference type="EMBL" id="MCI4389905.1"/>
    </source>
</evidence>